<proteinExistence type="inferred from homology"/>
<dbReference type="PANTHER" id="PTHR21327:SF46">
    <property type="entry name" value="3,4-DIHYDROXY-2-BUTANONE 4-PHOSPHATE SYNTHASE"/>
    <property type="match status" value="1"/>
</dbReference>
<keyword evidence="5 6" id="KW-0456">Lyase</keyword>
<dbReference type="InterPro" id="IPR000422">
    <property type="entry name" value="DHBP_synthase_RibB"/>
</dbReference>
<comment type="cofactor">
    <cofactor evidence="6">
        <name>Mg(2+)</name>
        <dbReference type="ChEBI" id="CHEBI:18420"/>
    </cofactor>
    <cofactor evidence="6">
        <name>Mn(2+)</name>
        <dbReference type="ChEBI" id="CHEBI:29035"/>
    </cofactor>
    <text evidence="6">Binds 2 divalent metal cations per subunit. Magnesium or manganese.</text>
</comment>
<dbReference type="GO" id="GO:0009231">
    <property type="term" value="P:riboflavin biosynthetic process"/>
    <property type="evidence" value="ECO:0007669"/>
    <property type="project" value="UniProtKB-UniPathway"/>
</dbReference>
<evidence type="ECO:0000256" key="6">
    <source>
        <dbReference type="RuleBase" id="RU003843"/>
    </source>
</evidence>
<dbReference type="OrthoDB" id="25735at2157"/>
<evidence type="ECO:0000256" key="4">
    <source>
        <dbReference type="ARBA" id="ARBA00023211"/>
    </source>
</evidence>
<dbReference type="PANTHER" id="PTHR21327">
    <property type="entry name" value="GTP CYCLOHYDROLASE II-RELATED"/>
    <property type="match status" value="1"/>
</dbReference>
<dbReference type="NCBIfam" id="TIGR00506">
    <property type="entry name" value="ribB"/>
    <property type="match status" value="1"/>
</dbReference>
<comment type="pathway">
    <text evidence="6">Cofactor biosynthesis; riboflavin biosynthesis; 2-hydroxy-3-oxobutyl phosphate from D-ribulose 5-phosphate: step 1/1.</text>
</comment>
<accession>A0A7D5MA61</accession>
<keyword evidence="1 6" id="KW-0686">Riboflavin biosynthesis</keyword>
<evidence type="ECO:0000256" key="3">
    <source>
        <dbReference type="ARBA" id="ARBA00022842"/>
    </source>
</evidence>
<keyword evidence="3 6" id="KW-0460">Magnesium</keyword>
<dbReference type="UniPathway" id="UPA00275">
    <property type="reaction ID" value="UER00399"/>
</dbReference>
<evidence type="ECO:0000313" key="7">
    <source>
        <dbReference type="EMBL" id="QLH06869.1"/>
    </source>
</evidence>
<dbReference type="GO" id="GO:0005829">
    <property type="term" value="C:cytosol"/>
    <property type="evidence" value="ECO:0007669"/>
    <property type="project" value="TreeGrafter"/>
</dbReference>
<dbReference type="AlphaFoldDB" id="A0A7D5MA61"/>
<keyword evidence="4 6" id="KW-0464">Manganese</keyword>
<name>A0A7D5MA61_9ARCH</name>
<comment type="catalytic activity">
    <reaction evidence="6">
        <text>D-ribulose 5-phosphate = (2S)-2-hydroxy-3-oxobutyl phosphate + formate + H(+)</text>
        <dbReference type="Rhea" id="RHEA:18457"/>
        <dbReference type="ChEBI" id="CHEBI:15378"/>
        <dbReference type="ChEBI" id="CHEBI:15740"/>
        <dbReference type="ChEBI" id="CHEBI:58121"/>
        <dbReference type="ChEBI" id="CHEBI:58830"/>
        <dbReference type="EC" id="4.1.99.12"/>
    </reaction>
</comment>
<keyword evidence="8" id="KW-1185">Reference proteome</keyword>
<gene>
    <name evidence="7" type="primary">ribB</name>
    <name evidence="7" type="ORF">C5F50_07115</name>
</gene>
<comment type="similarity">
    <text evidence="6">Belongs to the DHBP synthase family.</text>
</comment>
<organism evidence="7 8">
    <name type="scientific">Nitrosopumilus ureiphilus</name>
    <dbReference type="NCBI Taxonomy" id="1470067"/>
    <lineage>
        <taxon>Archaea</taxon>
        <taxon>Nitrososphaerota</taxon>
        <taxon>Nitrososphaeria</taxon>
        <taxon>Nitrosopumilales</taxon>
        <taxon>Nitrosopumilaceae</taxon>
        <taxon>Nitrosopumilus</taxon>
    </lineage>
</organism>
<comment type="subunit">
    <text evidence="6">Homodimer.</text>
</comment>
<dbReference type="EC" id="4.1.99.12" evidence="6"/>
<evidence type="ECO:0000256" key="5">
    <source>
        <dbReference type="ARBA" id="ARBA00023239"/>
    </source>
</evidence>
<dbReference type="GO" id="GO:0008686">
    <property type="term" value="F:3,4-dihydroxy-2-butanone-4-phosphate synthase activity"/>
    <property type="evidence" value="ECO:0007669"/>
    <property type="project" value="UniProtKB-EC"/>
</dbReference>
<dbReference type="InterPro" id="IPR017945">
    <property type="entry name" value="DHBP_synth_RibB-like_a/b_dom"/>
</dbReference>
<dbReference type="KEGG" id="nue:C5F50_07115"/>
<dbReference type="GO" id="GO:0046872">
    <property type="term" value="F:metal ion binding"/>
    <property type="evidence" value="ECO:0007669"/>
    <property type="project" value="UniProtKB-KW"/>
</dbReference>
<evidence type="ECO:0000256" key="2">
    <source>
        <dbReference type="ARBA" id="ARBA00022723"/>
    </source>
</evidence>
<dbReference type="Pfam" id="PF00926">
    <property type="entry name" value="DHBP_synthase"/>
    <property type="match status" value="1"/>
</dbReference>
<comment type="function">
    <text evidence="6">Catalyzes the conversion of D-ribulose 5-phosphate to formate and 3,4-dihydroxy-2-butanone 4-phosphate.</text>
</comment>
<protein>
    <recommendedName>
        <fullName evidence="6">3,4-dihydroxy-2-butanone 4-phosphate synthase</fullName>
        <shortName evidence="6">DHBP synthase</shortName>
        <ecNumber evidence="6">4.1.99.12</ecNumber>
    </recommendedName>
</protein>
<keyword evidence="2 6" id="KW-0479">Metal-binding</keyword>
<dbReference type="Proteomes" id="UP000509478">
    <property type="component" value="Chromosome"/>
</dbReference>
<dbReference type="Gene3D" id="3.90.870.10">
    <property type="entry name" value="DHBP synthase"/>
    <property type="match status" value="1"/>
</dbReference>
<evidence type="ECO:0000256" key="1">
    <source>
        <dbReference type="ARBA" id="ARBA00022619"/>
    </source>
</evidence>
<dbReference type="SUPFAM" id="SSF55821">
    <property type="entry name" value="YrdC/RibB"/>
    <property type="match status" value="1"/>
</dbReference>
<reference evidence="7 8" key="1">
    <citation type="submission" date="2018-02" db="EMBL/GenBank/DDBJ databases">
        <title>Complete genome of Nitrosopumilus ureaphilus PS0.</title>
        <authorList>
            <person name="Qin W."/>
            <person name="Zheng Y."/>
            <person name="Stahl D.A."/>
        </authorList>
    </citation>
    <scope>NUCLEOTIDE SEQUENCE [LARGE SCALE GENOMIC DNA]</scope>
    <source>
        <strain evidence="7 8">PS0</strain>
    </source>
</reference>
<evidence type="ECO:0000313" key="8">
    <source>
        <dbReference type="Proteomes" id="UP000509478"/>
    </source>
</evidence>
<sequence length="225" mass="25907">MMLDKALDYLKRGHFILLHDSSDRENEVDMVISAKHVTPEHIAQMRQFAGGLICIAVDDIISRNLKLQYMHESLQQYSVDEHKDMIYNSTKYGDHPSFSMWINHTEVKTGITDYDRALTANEMARVAEMPEPYQINYFKRMFKVPGHIPLLKSAPDLIKTRQGHTEMSTYLLRLAEMSPVSVICEMMDSITHKALSLDKAKKYADSNRIPMLEASEILNHSKIYA</sequence>
<dbReference type="EMBL" id="CP026995">
    <property type="protein sequence ID" value="QLH06869.1"/>
    <property type="molecule type" value="Genomic_DNA"/>
</dbReference>